<name>A0A8J2NJT8_FUSEQ</name>
<dbReference type="AlphaFoldDB" id="A0A8J2NJT8"/>
<evidence type="ECO:0000256" key="1">
    <source>
        <dbReference type="SAM" id="MobiDB-lite"/>
    </source>
</evidence>
<accession>A0A8J2NJT8</accession>
<feature type="region of interest" description="Disordered" evidence="1">
    <location>
        <begin position="50"/>
        <end position="76"/>
    </location>
</feature>
<feature type="compositionally biased region" description="Low complexity" evidence="1">
    <location>
        <begin position="121"/>
        <end position="145"/>
    </location>
</feature>
<gene>
    <name evidence="2" type="ORF">FEQUK3_LOCUS7128</name>
</gene>
<organism evidence="2 3">
    <name type="scientific">Fusarium equiseti</name>
    <name type="common">Fusarium scirpi</name>
    <dbReference type="NCBI Taxonomy" id="61235"/>
    <lineage>
        <taxon>Eukaryota</taxon>
        <taxon>Fungi</taxon>
        <taxon>Dikarya</taxon>
        <taxon>Ascomycota</taxon>
        <taxon>Pezizomycotina</taxon>
        <taxon>Sordariomycetes</taxon>
        <taxon>Hypocreomycetidae</taxon>
        <taxon>Hypocreales</taxon>
        <taxon>Nectriaceae</taxon>
        <taxon>Fusarium</taxon>
        <taxon>Fusarium incarnatum-equiseti species complex</taxon>
    </lineage>
</organism>
<reference evidence="2" key="1">
    <citation type="submission" date="2021-05" db="EMBL/GenBank/DDBJ databases">
        <authorList>
            <person name="Khan N."/>
        </authorList>
    </citation>
    <scope>NUCLEOTIDE SEQUENCE</scope>
</reference>
<proteinExistence type="predicted"/>
<comment type="caution">
    <text evidence="2">The sequence shown here is derived from an EMBL/GenBank/DDBJ whole genome shotgun (WGS) entry which is preliminary data.</text>
</comment>
<feature type="region of interest" description="Disordered" evidence="1">
    <location>
        <begin position="108"/>
        <end position="169"/>
    </location>
</feature>
<dbReference type="EMBL" id="CAJSTJ010000140">
    <property type="protein sequence ID" value="CAG7561350.1"/>
    <property type="molecule type" value="Genomic_DNA"/>
</dbReference>
<feature type="compositionally biased region" description="Basic and acidic residues" evidence="1">
    <location>
        <begin position="146"/>
        <end position="158"/>
    </location>
</feature>
<protein>
    <submittedName>
        <fullName evidence="2">Uncharacterized protein</fullName>
    </submittedName>
</protein>
<evidence type="ECO:0000313" key="3">
    <source>
        <dbReference type="Proteomes" id="UP000693738"/>
    </source>
</evidence>
<sequence length="169" mass="16961">MPSDTGSEGSFCCGLPFFKVFKKKTEEPGPIRQAVDNRCVDHQRHAVRIDDQGRPIDSQDQPIRGSILHQRDDVGGDTPRIASLLATPADLYGQVIAMNDLTPTFAGGPSAAGPSGGGTSAAGLSDGGPRAAGASSGGSSSAASKGKGDGGTEKKDPGDGSLAAAANLI</sequence>
<dbReference type="Proteomes" id="UP000693738">
    <property type="component" value="Unassembled WGS sequence"/>
</dbReference>
<evidence type="ECO:0000313" key="2">
    <source>
        <dbReference type="EMBL" id="CAG7561350.1"/>
    </source>
</evidence>